<reference evidence="2 3" key="1">
    <citation type="submission" date="2016-11" db="EMBL/GenBank/DDBJ databases">
        <title>Trade-off between light-utilization and light-protection in marine flavobacteria.</title>
        <authorList>
            <person name="Kumagai Y."/>
        </authorList>
    </citation>
    <scope>NUCLEOTIDE SEQUENCE [LARGE SCALE GENOMIC DNA]</scope>
    <source>
        <strain evidence="2 3">JCM 17109</strain>
    </source>
</reference>
<dbReference type="InterPro" id="IPR026444">
    <property type="entry name" value="Secre_tail"/>
</dbReference>
<dbReference type="EMBL" id="MQUC01000003">
    <property type="protein sequence ID" value="PRP68271.1"/>
    <property type="molecule type" value="Genomic_DNA"/>
</dbReference>
<dbReference type="NCBIfam" id="TIGR04183">
    <property type="entry name" value="Por_Secre_tail"/>
    <property type="match status" value="1"/>
</dbReference>
<comment type="caution">
    <text evidence="2">The sequence shown here is derived from an EMBL/GenBank/DDBJ whole genome shotgun (WGS) entry which is preliminary data.</text>
</comment>
<evidence type="ECO:0000256" key="1">
    <source>
        <dbReference type="ARBA" id="ARBA00022729"/>
    </source>
</evidence>
<proteinExistence type="predicted"/>
<evidence type="ECO:0008006" key="4">
    <source>
        <dbReference type="Google" id="ProtNLM"/>
    </source>
</evidence>
<gene>
    <name evidence="2" type="ORF">BST86_03470</name>
</gene>
<sequence length="39" mass="4215">MTATPVGNSLNISDLNPGVYIATFKNQNNDTFSSKLVKN</sequence>
<organism evidence="2 3">
    <name type="scientific">Nonlabens agnitus</name>
    <dbReference type="NCBI Taxonomy" id="870484"/>
    <lineage>
        <taxon>Bacteria</taxon>
        <taxon>Pseudomonadati</taxon>
        <taxon>Bacteroidota</taxon>
        <taxon>Flavobacteriia</taxon>
        <taxon>Flavobacteriales</taxon>
        <taxon>Flavobacteriaceae</taxon>
        <taxon>Nonlabens</taxon>
    </lineage>
</organism>
<accession>A0A2S9WXT6</accession>
<evidence type="ECO:0000313" key="3">
    <source>
        <dbReference type="Proteomes" id="UP000239532"/>
    </source>
</evidence>
<keyword evidence="1" id="KW-0732">Signal</keyword>
<protein>
    <recommendedName>
        <fullName evidence="4">Secretion system C-terminal sorting domain-containing protein</fullName>
    </recommendedName>
</protein>
<keyword evidence="3" id="KW-1185">Reference proteome</keyword>
<evidence type="ECO:0000313" key="2">
    <source>
        <dbReference type="EMBL" id="PRP68271.1"/>
    </source>
</evidence>
<name>A0A2S9WXT6_9FLAO</name>
<dbReference type="AlphaFoldDB" id="A0A2S9WXT6"/>
<dbReference type="Proteomes" id="UP000239532">
    <property type="component" value="Unassembled WGS sequence"/>
</dbReference>
<dbReference type="RefSeq" id="WP_105983933.1">
    <property type="nucleotide sequence ID" value="NZ_MQUC01000003.1"/>
</dbReference>